<evidence type="ECO:0000313" key="1">
    <source>
        <dbReference type="EMBL" id="CDI32993.1"/>
    </source>
</evidence>
<proteinExistence type="predicted"/>
<dbReference type="AlphaFoldDB" id="V6B3T1"/>
<organism evidence="1">
    <name type="scientific">Apple proliferation phytoplasma</name>
    <dbReference type="NCBI Taxonomy" id="37692"/>
    <lineage>
        <taxon>Bacteria</taxon>
        <taxon>Bacillati</taxon>
        <taxon>Mycoplasmatota</taxon>
        <taxon>Mollicutes</taxon>
        <taxon>Acholeplasmatales</taxon>
        <taxon>Acholeplasmataceae</taxon>
        <taxon>Candidatus Phytoplasma</taxon>
        <taxon>16SrX (Apple proliferation group)</taxon>
    </lineage>
</organism>
<sequence length="34" mass="3792">DENNKSLQDNGALINSINNYYPTLNSRMSSAFLS</sequence>
<reference evidence="1" key="2">
    <citation type="submission" date="2013-09" db="EMBL/GenBank/DDBJ databases">
        <authorList>
            <consortium name="The tmRNA Website and RNAcentral"/>
        </authorList>
    </citation>
    <scope>NUCLEOTIDE SEQUENCE</scope>
</reference>
<dbReference type="EMBL" id="HG783415">
    <property type="protein sequence ID" value="CDK05131.1"/>
    <property type="molecule type" value="Transcribed_RNA"/>
</dbReference>
<accession>V6B3T1</accession>
<gene>
    <name evidence="1" type="primary">tmRNA Phyto_mali_AT</name>
</gene>
<dbReference type="EMBL" id="HG521554">
    <property type="protein sequence ID" value="CDI32993.1"/>
    <property type="molecule type" value="Genomic_DNA"/>
</dbReference>
<feature type="non-terminal residue" evidence="1">
    <location>
        <position position="1"/>
    </location>
</feature>
<protein>
    <submittedName>
        <fullName evidence="1">Proteolysis tag peptide encoded by tmRNA Phyto_mali_AT</fullName>
    </submittedName>
</protein>
<reference evidence="1" key="1">
    <citation type="journal article" date="2004" name="Nucleic Acids Res.">
        <title>The tmRNA website: reductive evolution of tmRNA in plastids and other endosymbionts.</title>
        <authorList>
            <person name="Gueneau de Novoa P."/>
            <person name="Williams K.P."/>
        </authorList>
    </citation>
    <scope>NUCLEOTIDE SEQUENCE</scope>
</reference>
<name>V6B3T1_APPPP</name>